<evidence type="ECO:0000313" key="2">
    <source>
        <dbReference type="Proteomes" id="UP000650081"/>
    </source>
</evidence>
<organism evidence="1 2">
    <name type="scientific">Neolewinella lacunae</name>
    <dbReference type="NCBI Taxonomy" id="1517758"/>
    <lineage>
        <taxon>Bacteria</taxon>
        <taxon>Pseudomonadati</taxon>
        <taxon>Bacteroidota</taxon>
        <taxon>Saprospiria</taxon>
        <taxon>Saprospirales</taxon>
        <taxon>Lewinellaceae</taxon>
        <taxon>Neolewinella</taxon>
    </lineage>
</organism>
<proteinExistence type="predicted"/>
<accession>A0A923T6A1</accession>
<keyword evidence="2" id="KW-1185">Reference proteome</keyword>
<name>A0A923T6A1_9BACT</name>
<sequence length="124" mass="13979">MKIKILVLAMFIFSSCGNEGGSVLNNENSPQAVARKFIKSLDKKNVEEAKKYCTLKTAQYLDFLIKMGAKTSTPHQVDDFELRDSIVGKVAYVFYKKPATEAQRDPLRLISENGTWKVDFVTPN</sequence>
<reference evidence="1" key="1">
    <citation type="submission" date="2020-08" db="EMBL/GenBank/DDBJ databases">
        <title>Lewinella bacteria from marine environments.</title>
        <authorList>
            <person name="Zhong Y."/>
        </authorList>
    </citation>
    <scope>NUCLEOTIDE SEQUENCE</scope>
    <source>
        <strain evidence="1">KCTC 42187</strain>
    </source>
</reference>
<evidence type="ECO:0000313" key="1">
    <source>
        <dbReference type="EMBL" id="MBC6993205.1"/>
    </source>
</evidence>
<dbReference type="Gene3D" id="3.10.450.50">
    <property type="match status" value="1"/>
</dbReference>
<dbReference type="Proteomes" id="UP000650081">
    <property type="component" value="Unassembled WGS sequence"/>
</dbReference>
<protein>
    <submittedName>
        <fullName evidence="1">DUF4878 domain-containing protein</fullName>
    </submittedName>
</protein>
<dbReference type="AlphaFoldDB" id="A0A923T6A1"/>
<dbReference type="EMBL" id="JACSIT010000058">
    <property type="protein sequence ID" value="MBC6993205.1"/>
    <property type="molecule type" value="Genomic_DNA"/>
</dbReference>
<dbReference type="PROSITE" id="PS51257">
    <property type="entry name" value="PROKAR_LIPOPROTEIN"/>
    <property type="match status" value="1"/>
</dbReference>
<comment type="caution">
    <text evidence="1">The sequence shown here is derived from an EMBL/GenBank/DDBJ whole genome shotgun (WGS) entry which is preliminary data.</text>
</comment>
<dbReference type="RefSeq" id="WP_187465324.1">
    <property type="nucleotide sequence ID" value="NZ_JACSIT010000058.1"/>
</dbReference>
<gene>
    <name evidence="1" type="ORF">H9S92_03460</name>
</gene>